<dbReference type="EMBL" id="JAROAV010000043">
    <property type="protein sequence ID" value="MDF8265816.1"/>
    <property type="molecule type" value="Genomic_DNA"/>
</dbReference>
<feature type="transmembrane region" description="Helical" evidence="1">
    <location>
        <begin position="111"/>
        <end position="129"/>
    </location>
</feature>
<keyword evidence="3" id="KW-1185">Reference proteome</keyword>
<evidence type="ECO:0008006" key="4">
    <source>
        <dbReference type="Google" id="ProtNLM"/>
    </source>
</evidence>
<sequence length="138" mass="15336">MTSPRLTTPRTDGPRTCRPIARHYLEMVAAMLAGMLLLATARAMLGADVSFEERPALGYLLMATDMSIAMAALMRWRGHTWSRTLEMCAVMYVPLVLVPLVRAGVMSAMDFMMVAHVAMLVLMLGVVLLRRAEYAHDH</sequence>
<reference evidence="2 3" key="1">
    <citation type="submission" date="2023-03" db="EMBL/GenBank/DDBJ databases">
        <title>YIM 133296 draft genome.</title>
        <authorList>
            <person name="Xiong L."/>
        </authorList>
    </citation>
    <scope>NUCLEOTIDE SEQUENCE [LARGE SCALE GENOMIC DNA]</scope>
    <source>
        <strain evidence="2 3">YIM 133296</strain>
    </source>
</reference>
<protein>
    <recommendedName>
        <fullName evidence="4">Flagellar biosynthetic protein FliP</fullName>
    </recommendedName>
</protein>
<feature type="transmembrane region" description="Helical" evidence="1">
    <location>
        <begin position="85"/>
        <end position="105"/>
    </location>
</feature>
<keyword evidence="1" id="KW-0472">Membrane</keyword>
<evidence type="ECO:0000256" key="1">
    <source>
        <dbReference type="SAM" id="Phobius"/>
    </source>
</evidence>
<keyword evidence="1" id="KW-0812">Transmembrane</keyword>
<feature type="transmembrane region" description="Helical" evidence="1">
    <location>
        <begin position="24"/>
        <end position="44"/>
    </location>
</feature>
<name>A0ABT6CA88_9MICO</name>
<dbReference type="RefSeq" id="WP_277193093.1">
    <property type="nucleotide sequence ID" value="NZ_JAROAV010000043.1"/>
</dbReference>
<evidence type="ECO:0000313" key="2">
    <source>
        <dbReference type="EMBL" id="MDF8265816.1"/>
    </source>
</evidence>
<feature type="transmembrane region" description="Helical" evidence="1">
    <location>
        <begin position="56"/>
        <end position="73"/>
    </location>
</feature>
<gene>
    <name evidence="2" type="ORF">P4R38_16335</name>
</gene>
<organism evidence="2 3">
    <name type="scientific">Luteipulveratus flavus</name>
    <dbReference type="NCBI Taxonomy" id="3031728"/>
    <lineage>
        <taxon>Bacteria</taxon>
        <taxon>Bacillati</taxon>
        <taxon>Actinomycetota</taxon>
        <taxon>Actinomycetes</taxon>
        <taxon>Micrococcales</taxon>
        <taxon>Dermacoccaceae</taxon>
        <taxon>Luteipulveratus</taxon>
    </lineage>
</organism>
<comment type="caution">
    <text evidence="2">The sequence shown here is derived from an EMBL/GenBank/DDBJ whole genome shotgun (WGS) entry which is preliminary data.</text>
</comment>
<proteinExistence type="predicted"/>
<keyword evidence="1" id="KW-1133">Transmembrane helix</keyword>
<evidence type="ECO:0000313" key="3">
    <source>
        <dbReference type="Proteomes" id="UP001528912"/>
    </source>
</evidence>
<accession>A0ABT6CA88</accession>
<dbReference type="Proteomes" id="UP001528912">
    <property type="component" value="Unassembled WGS sequence"/>
</dbReference>